<evidence type="ECO:0000313" key="3">
    <source>
        <dbReference type="Proteomes" id="UP001176940"/>
    </source>
</evidence>
<dbReference type="Proteomes" id="UP001176940">
    <property type="component" value="Unassembled WGS sequence"/>
</dbReference>
<evidence type="ECO:0000256" key="1">
    <source>
        <dbReference type="SAM" id="MobiDB-lite"/>
    </source>
</evidence>
<reference evidence="2" key="1">
    <citation type="submission" date="2023-07" db="EMBL/GenBank/DDBJ databases">
        <authorList>
            <person name="Stuckert A."/>
        </authorList>
    </citation>
    <scope>NUCLEOTIDE SEQUENCE</scope>
</reference>
<accession>A0ABN9LS33</accession>
<feature type="region of interest" description="Disordered" evidence="1">
    <location>
        <begin position="1"/>
        <end position="65"/>
    </location>
</feature>
<gene>
    <name evidence="2" type="ORF">RIMI_LOCUS12523348</name>
</gene>
<feature type="compositionally biased region" description="Polar residues" evidence="1">
    <location>
        <begin position="32"/>
        <end position="46"/>
    </location>
</feature>
<sequence length="118" mass="13169">MMVKSHHLHHLTKEGDAQPAKRKAEPEGFQIMNVSNAPSTHITTRGSIPPTLPHEAPSPHITTRGSVSTHYHMRLCPHTLPHEALSPYITIRGSAPTHYHTRLRTHTLPQAALPFYVV</sequence>
<dbReference type="EMBL" id="CAUEEQ010029810">
    <property type="protein sequence ID" value="CAJ0949240.1"/>
    <property type="molecule type" value="Genomic_DNA"/>
</dbReference>
<protein>
    <submittedName>
        <fullName evidence="2">Uncharacterized protein</fullName>
    </submittedName>
</protein>
<proteinExistence type="predicted"/>
<evidence type="ECO:0000313" key="2">
    <source>
        <dbReference type="EMBL" id="CAJ0949240.1"/>
    </source>
</evidence>
<feature type="compositionally biased region" description="Basic residues" evidence="1">
    <location>
        <begin position="1"/>
        <end position="10"/>
    </location>
</feature>
<organism evidence="2 3">
    <name type="scientific">Ranitomeya imitator</name>
    <name type="common">mimic poison frog</name>
    <dbReference type="NCBI Taxonomy" id="111125"/>
    <lineage>
        <taxon>Eukaryota</taxon>
        <taxon>Metazoa</taxon>
        <taxon>Chordata</taxon>
        <taxon>Craniata</taxon>
        <taxon>Vertebrata</taxon>
        <taxon>Euteleostomi</taxon>
        <taxon>Amphibia</taxon>
        <taxon>Batrachia</taxon>
        <taxon>Anura</taxon>
        <taxon>Neobatrachia</taxon>
        <taxon>Hyloidea</taxon>
        <taxon>Dendrobatidae</taxon>
        <taxon>Dendrobatinae</taxon>
        <taxon>Ranitomeya</taxon>
    </lineage>
</organism>
<name>A0ABN9LS33_9NEOB</name>
<keyword evidence="3" id="KW-1185">Reference proteome</keyword>
<comment type="caution">
    <text evidence="2">The sequence shown here is derived from an EMBL/GenBank/DDBJ whole genome shotgun (WGS) entry which is preliminary data.</text>
</comment>